<comment type="caution">
    <text evidence="2">The sequence shown here is derived from an EMBL/GenBank/DDBJ whole genome shotgun (WGS) entry which is preliminary data.</text>
</comment>
<keyword evidence="3" id="KW-1185">Reference proteome</keyword>
<feature type="signal peptide" evidence="1">
    <location>
        <begin position="1"/>
        <end position="21"/>
    </location>
</feature>
<dbReference type="PANTHER" id="PTHR30105">
    <property type="entry name" value="UNCHARACTERIZED YIBQ-RELATED"/>
    <property type="match status" value="1"/>
</dbReference>
<dbReference type="Pfam" id="PF04748">
    <property type="entry name" value="Polysacc_deac_2"/>
    <property type="match status" value="1"/>
</dbReference>
<dbReference type="OrthoDB" id="9784811at2"/>
<dbReference type="PANTHER" id="PTHR30105:SF2">
    <property type="entry name" value="DIVERGENT POLYSACCHARIDE DEACETYLASE SUPERFAMILY"/>
    <property type="match status" value="1"/>
</dbReference>
<dbReference type="InterPro" id="IPR006837">
    <property type="entry name" value="Divergent_DAC"/>
</dbReference>
<dbReference type="CDD" id="cd10936">
    <property type="entry name" value="CE4_DAC2"/>
    <property type="match status" value="1"/>
</dbReference>
<name>A0A418YLA5_9GAMM</name>
<protein>
    <submittedName>
        <fullName evidence="2">Divergent polysaccharide deacetylase family protein</fullName>
    </submittedName>
</protein>
<reference evidence="2 3" key="2">
    <citation type="submission" date="2019-01" db="EMBL/GenBank/DDBJ databases">
        <title>Motilimonas pumilus sp. nov., isolated from the gut of sea cucumber (Apostichopus japonicus).</title>
        <authorList>
            <person name="Wang F.-Q."/>
            <person name="Ren L.-H."/>
            <person name="Lin Y.-W."/>
            <person name="Sun G.-H."/>
            <person name="Du Z.-J."/>
            <person name="Zhao J.-X."/>
            <person name="Liu X.-J."/>
            <person name="Liu L.-J."/>
        </authorList>
    </citation>
    <scope>NUCLEOTIDE SEQUENCE [LARGE SCALE GENOMIC DNA]</scope>
    <source>
        <strain evidence="2 3">PLHSC7-2</strain>
    </source>
</reference>
<feature type="chain" id="PRO_5019021277" evidence="1">
    <location>
        <begin position="22"/>
        <end position="256"/>
    </location>
</feature>
<gene>
    <name evidence="2" type="ORF">D1Z90_02350</name>
</gene>
<organism evidence="2 3">
    <name type="scientific">Motilimonas pumila</name>
    <dbReference type="NCBI Taxonomy" id="2303987"/>
    <lineage>
        <taxon>Bacteria</taxon>
        <taxon>Pseudomonadati</taxon>
        <taxon>Pseudomonadota</taxon>
        <taxon>Gammaproteobacteria</taxon>
        <taxon>Alteromonadales</taxon>
        <taxon>Alteromonadales genera incertae sedis</taxon>
        <taxon>Motilimonas</taxon>
    </lineage>
</organism>
<dbReference type="GO" id="GO:0005975">
    <property type="term" value="P:carbohydrate metabolic process"/>
    <property type="evidence" value="ECO:0007669"/>
    <property type="project" value="InterPro"/>
</dbReference>
<dbReference type="SUPFAM" id="SSF88713">
    <property type="entry name" value="Glycoside hydrolase/deacetylase"/>
    <property type="match status" value="1"/>
</dbReference>
<dbReference type="EMBL" id="QZCH01000001">
    <property type="protein sequence ID" value="RJG51590.1"/>
    <property type="molecule type" value="Genomic_DNA"/>
</dbReference>
<evidence type="ECO:0000313" key="3">
    <source>
        <dbReference type="Proteomes" id="UP000283255"/>
    </source>
</evidence>
<keyword evidence="1" id="KW-0732">Signal</keyword>
<reference evidence="2 3" key="1">
    <citation type="submission" date="2018-09" db="EMBL/GenBank/DDBJ databases">
        <authorList>
            <person name="Wang F."/>
        </authorList>
    </citation>
    <scope>NUCLEOTIDE SEQUENCE [LARGE SCALE GENOMIC DNA]</scope>
    <source>
        <strain evidence="2 3">PLHSC7-2</strain>
    </source>
</reference>
<evidence type="ECO:0000256" key="1">
    <source>
        <dbReference type="SAM" id="SignalP"/>
    </source>
</evidence>
<dbReference type="Proteomes" id="UP000283255">
    <property type="component" value="Unassembled WGS sequence"/>
</dbReference>
<dbReference type="AlphaFoldDB" id="A0A418YLA5"/>
<evidence type="ECO:0000313" key="2">
    <source>
        <dbReference type="EMBL" id="RJG51590.1"/>
    </source>
</evidence>
<proteinExistence type="predicted"/>
<dbReference type="InterPro" id="IPR011330">
    <property type="entry name" value="Glyco_hydro/deAcase_b/a-brl"/>
</dbReference>
<dbReference type="RefSeq" id="WP_119909114.1">
    <property type="nucleotide sequence ID" value="NZ_QZCH01000001.1"/>
</dbReference>
<dbReference type="Gene3D" id="3.20.20.370">
    <property type="entry name" value="Glycoside hydrolase/deacetylase"/>
    <property type="match status" value="1"/>
</dbReference>
<accession>A0A418YLA5</accession>
<sequence length="256" mass="28305">MDYFKTFWAALCLAFSSVCFSAEIAIIIDDIGNSESDQQALNLPPEVALSLLPFTPHAQQIGHHALQQQRDLLLHVPMEAHYKNHYLGPGALTAQMDEQALKQQLQQAIVSLPFIQGMNNHMGSKLTSMAEPMRWTMETLAQHELFFVDSRTTKHTVAEAKANAVGVPVLRRHVFLDNIRSSAAIAKQFEFALKLARSGRSVVIIGHPYPETLDYLEQRLSQPLAAVNLVPITSLVPMSEGALARQKALKSGALTQ</sequence>